<dbReference type="RefSeq" id="XP_067821238.1">
    <property type="nucleotide sequence ID" value="XM_067960280.1"/>
</dbReference>
<accession>A0A976FT20</accession>
<evidence type="ECO:0000313" key="1">
    <source>
        <dbReference type="EMBL" id="TDH71739.1"/>
    </source>
</evidence>
<evidence type="ECO:0000313" key="2">
    <source>
        <dbReference type="Proteomes" id="UP000294530"/>
    </source>
</evidence>
<organism evidence="1 2">
    <name type="scientific">Bremia lactucae</name>
    <name type="common">Lettuce downy mildew</name>
    <dbReference type="NCBI Taxonomy" id="4779"/>
    <lineage>
        <taxon>Eukaryota</taxon>
        <taxon>Sar</taxon>
        <taxon>Stramenopiles</taxon>
        <taxon>Oomycota</taxon>
        <taxon>Peronosporomycetes</taxon>
        <taxon>Peronosporales</taxon>
        <taxon>Peronosporaceae</taxon>
        <taxon>Bremia</taxon>
    </lineage>
</organism>
<dbReference type="GeneID" id="94345951"/>
<gene>
    <name evidence="1" type="ORF">CCR75_002181</name>
</gene>
<proteinExistence type="predicted"/>
<keyword evidence="2" id="KW-1185">Reference proteome</keyword>
<comment type="caution">
    <text evidence="1">The sequence shown here is derived from an EMBL/GenBank/DDBJ whole genome shotgun (WGS) entry which is preliminary data.</text>
</comment>
<dbReference type="EMBL" id="SHOA02000015">
    <property type="protein sequence ID" value="TDH71739.1"/>
    <property type="molecule type" value="Genomic_DNA"/>
</dbReference>
<sequence length="138" mass="15177">MVVFYRLPSARRQIDKSFHIVPQRLEAVRPVGLLDHGRLAYILIPFAMYQSRREHSEAPRAAPSLLSLLYGDFAVLPQARAARSQAFFQALVLSKHQAQTRSIDGIELVVGVFAAVVVNVMAAVAEAATAHGPVLIEF</sequence>
<protein>
    <submittedName>
        <fullName evidence="1">Uncharacterized protein</fullName>
    </submittedName>
</protein>
<name>A0A976FT20_BRELC</name>
<dbReference type="KEGG" id="blac:94345951"/>
<dbReference type="Proteomes" id="UP000294530">
    <property type="component" value="Unassembled WGS sequence"/>
</dbReference>
<reference evidence="1 2" key="1">
    <citation type="journal article" date="2021" name="Genome Biol.">
        <title>AFLAP: assembly-free linkage analysis pipeline using k-mers from genome sequencing data.</title>
        <authorList>
            <person name="Fletcher K."/>
            <person name="Zhang L."/>
            <person name="Gil J."/>
            <person name="Han R."/>
            <person name="Cavanaugh K."/>
            <person name="Michelmore R."/>
        </authorList>
    </citation>
    <scope>NUCLEOTIDE SEQUENCE [LARGE SCALE GENOMIC DNA]</scope>
    <source>
        <strain evidence="1 2">SF5</strain>
    </source>
</reference>
<dbReference type="AlphaFoldDB" id="A0A976FT20"/>